<evidence type="ECO:0000256" key="2">
    <source>
        <dbReference type="ARBA" id="ARBA00022801"/>
    </source>
</evidence>
<dbReference type="GO" id="GO:0016787">
    <property type="term" value="F:hydrolase activity"/>
    <property type="evidence" value="ECO:0007669"/>
    <property type="project" value="UniProtKB-KW"/>
</dbReference>
<reference evidence="5" key="2">
    <citation type="submission" date="2020-09" db="EMBL/GenBank/DDBJ databases">
        <authorList>
            <person name="Sun Q."/>
            <person name="Zhou Y."/>
        </authorList>
    </citation>
    <scope>NUCLEOTIDE SEQUENCE</scope>
    <source>
        <strain evidence="5">CGMCC 1.15095</strain>
    </source>
</reference>
<evidence type="ECO:0000256" key="3">
    <source>
        <dbReference type="SAM" id="MobiDB-lite"/>
    </source>
</evidence>
<evidence type="ECO:0008006" key="7">
    <source>
        <dbReference type="Google" id="ProtNLM"/>
    </source>
</evidence>
<feature type="signal peptide" evidence="4">
    <location>
        <begin position="1"/>
        <end position="30"/>
    </location>
</feature>
<proteinExistence type="predicted"/>
<dbReference type="RefSeq" id="WP_188770918.1">
    <property type="nucleotide sequence ID" value="NZ_BMHK01000011.1"/>
</dbReference>
<evidence type="ECO:0000256" key="1">
    <source>
        <dbReference type="ARBA" id="ARBA00022729"/>
    </source>
</evidence>
<organism evidence="5 6">
    <name type="scientific">Novosphingobium endophyticum</name>
    <dbReference type="NCBI Taxonomy" id="1955250"/>
    <lineage>
        <taxon>Bacteria</taxon>
        <taxon>Pseudomonadati</taxon>
        <taxon>Pseudomonadota</taxon>
        <taxon>Alphaproteobacteria</taxon>
        <taxon>Sphingomonadales</taxon>
        <taxon>Sphingomonadaceae</taxon>
        <taxon>Novosphingobium</taxon>
    </lineage>
</organism>
<protein>
    <recommendedName>
        <fullName evidence="7">Glycoside hydrolase</fullName>
    </recommendedName>
</protein>
<evidence type="ECO:0000313" key="6">
    <source>
        <dbReference type="Proteomes" id="UP000608154"/>
    </source>
</evidence>
<dbReference type="Proteomes" id="UP000608154">
    <property type="component" value="Unassembled WGS sequence"/>
</dbReference>
<keyword evidence="1 4" id="KW-0732">Signal</keyword>
<dbReference type="PANTHER" id="PTHR43817">
    <property type="entry name" value="GLYCOSYL HYDROLASE"/>
    <property type="match status" value="1"/>
</dbReference>
<accession>A0A916TSI5</accession>
<dbReference type="AlphaFoldDB" id="A0A916TSI5"/>
<dbReference type="PANTHER" id="PTHR43817:SF1">
    <property type="entry name" value="HYDROLASE, FAMILY 43, PUTATIVE (AFU_ORTHOLOGUE AFUA_3G01660)-RELATED"/>
    <property type="match status" value="1"/>
</dbReference>
<dbReference type="NCBIfam" id="NF045579">
    <property type="entry name" value="rhamnoside_JR"/>
    <property type="match status" value="1"/>
</dbReference>
<dbReference type="InterPro" id="IPR008979">
    <property type="entry name" value="Galactose-bd-like_sf"/>
</dbReference>
<evidence type="ECO:0000313" key="5">
    <source>
        <dbReference type="EMBL" id="GGC00868.1"/>
    </source>
</evidence>
<keyword evidence="6" id="KW-1185">Reference proteome</keyword>
<name>A0A916TSI5_9SPHN</name>
<comment type="caution">
    <text evidence="5">The sequence shown here is derived from an EMBL/GenBank/DDBJ whole genome shotgun (WGS) entry which is preliminary data.</text>
</comment>
<dbReference type="SUPFAM" id="SSF49785">
    <property type="entry name" value="Galactose-binding domain-like"/>
    <property type="match status" value="1"/>
</dbReference>
<feature type="chain" id="PRO_5037793500" description="Glycoside hydrolase" evidence="4">
    <location>
        <begin position="31"/>
        <end position="1139"/>
    </location>
</feature>
<gene>
    <name evidence="5" type="ORF">GCM10011494_19270</name>
</gene>
<sequence length="1139" mass="124868">MDTNRTLGTGLLWLKLLVSTAALCEVAAFAETRPESPDPRPASDLATAFRDPPPEARPRVWWHWINGNITADGLIKDLQWMKRVGIGGVQSFDADLKSPQIVDKRLIYMTPEWKAAFRTAAQTADRLDLELAIASSPGWSETGGPWVAPQDGMKKLVWSETAVMGGRRLSIVLPQPPATIGLYQSITAESGNDSNINDKSPDLPAPYYRDVAVLAFPAPPARPMARPVATDTAGQPINSALLLDDDLRTAVELPKSKNGAATLELAYPTAQTARSVTLFVPDAANQFAGANLRAKLEAQRGDGSWKAVRDIPLTRVPTTIEFAPVTARKFRISFTPSSSLPDFVMPPPGIDLTTLASGFSRPKQSKDILVADLQLTSQTRIDRAEAKAGYDVVRDYYALSQGLDDTPGVNQASVIDITGHMRADGTLDWRAPGGQWRILRLGYSLTGTMNHPAPREATGLEVDKYDAEAVRRYMEHYIAMYRDAAGADMVGQDGVRAILNDSIEVGAANWTPGMIGHFKRLRGYDPTPWLPTLTGTIIGSREESDRFLFDFRRTLADLLADAHYGTVARVAHENGLKVYSEALEDNRPQIGDDLQMRRHADVPMAAMWYFPLGEDPKQTYIADIKGAASVANIYGRPYVAAESMTSMLAPWAYGPRDLKHVIDLEFATGINRPVIHTSVHVPTEDHKPGLRLSIFGQDFNRNEAWAELARPWVDYIARNSLMLQQGRNVADIAYFYGEEAPVTGLYGEKPVSGIPKANAFDFVNADALLEAFRNNGNDLVTSGGAQYRVLYLGGSSHRMSLKVLRKIVALAEGGATVVGLRPQGDPGIVADQAEYDALVNRLWPGTPTTEVGRGRVIATDDLDAALAQAGVAPDFAYAAKQEGSVLPFVHRRLDHGDIYFISNQKDRVETIEARFRVTGKAAELWRAETGTHEQVSYSIRDRETVVPLTLQPGQSVHVVFRKPATGSDVVIHKAALREVATLRGPWKVKFEPGHGAPSDAELPALIPLNEHESPGIKYFSGIATYTRDFQAPRGWKPGHPLILDLGEAREIAEVTVNGKLAGHAWHAPYRVEIGAFVKPGRNRLQVRVANLWVNRLIGDAQPDAEKVTWTASRTYRKDGPLRPSGLIGPLRLLGEERED</sequence>
<reference evidence="5" key="1">
    <citation type="journal article" date="2014" name="Int. J. Syst. Evol. Microbiol.">
        <title>Complete genome sequence of Corynebacterium casei LMG S-19264T (=DSM 44701T), isolated from a smear-ripened cheese.</title>
        <authorList>
            <consortium name="US DOE Joint Genome Institute (JGI-PGF)"/>
            <person name="Walter F."/>
            <person name="Albersmeier A."/>
            <person name="Kalinowski J."/>
            <person name="Ruckert C."/>
        </authorList>
    </citation>
    <scope>NUCLEOTIDE SEQUENCE</scope>
    <source>
        <strain evidence="5">CGMCC 1.15095</strain>
    </source>
</reference>
<feature type="region of interest" description="Disordered" evidence="3">
    <location>
        <begin position="32"/>
        <end position="51"/>
    </location>
</feature>
<dbReference type="Pfam" id="PF17132">
    <property type="entry name" value="Glyco_hydro_106"/>
    <property type="match status" value="1"/>
</dbReference>
<dbReference type="EMBL" id="BMHK01000011">
    <property type="protein sequence ID" value="GGC00868.1"/>
    <property type="molecule type" value="Genomic_DNA"/>
</dbReference>
<keyword evidence="2" id="KW-0378">Hydrolase</keyword>
<dbReference type="Gene3D" id="2.60.120.260">
    <property type="entry name" value="Galactose-binding domain-like"/>
    <property type="match status" value="2"/>
</dbReference>
<evidence type="ECO:0000256" key="4">
    <source>
        <dbReference type="SAM" id="SignalP"/>
    </source>
</evidence>